<dbReference type="AlphaFoldDB" id="A0A7S2LHM4"/>
<dbReference type="EMBL" id="HBGY01028950">
    <property type="protein sequence ID" value="CAD9604852.1"/>
    <property type="molecule type" value="Transcribed_RNA"/>
</dbReference>
<proteinExistence type="predicted"/>
<feature type="region of interest" description="Disordered" evidence="1">
    <location>
        <begin position="146"/>
        <end position="169"/>
    </location>
</feature>
<evidence type="ECO:0000256" key="1">
    <source>
        <dbReference type="SAM" id="MobiDB-lite"/>
    </source>
</evidence>
<reference evidence="2" key="1">
    <citation type="submission" date="2021-01" db="EMBL/GenBank/DDBJ databases">
        <authorList>
            <person name="Corre E."/>
            <person name="Pelletier E."/>
            <person name="Niang G."/>
            <person name="Scheremetjew M."/>
            <person name="Finn R."/>
            <person name="Kale V."/>
            <person name="Holt S."/>
            <person name="Cochrane G."/>
            <person name="Meng A."/>
            <person name="Brown T."/>
            <person name="Cohen L."/>
        </authorList>
    </citation>
    <scope>NUCLEOTIDE SEQUENCE</scope>
    <source>
        <strain evidence="2">B650</strain>
    </source>
</reference>
<gene>
    <name evidence="2" type="ORF">LDAN0321_LOCUS17935</name>
</gene>
<organism evidence="2">
    <name type="scientific">Leptocylindrus danicus</name>
    <dbReference type="NCBI Taxonomy" id="163516"/>
    <lineage>
        <taxon>Eukaryota</taxon>
        <taxon>Sar</taxon>
        <taxon>Stramenopiles</taxon>
        <taxon>Ochrophyta</taxon>
        <taxon>Bacillariophyta</taxon>
        <taxon>Coscinodiscophyceae</taxon>
        <taxon>Chaetocerotophycidae</taxon>
        <taxon>Leptocylindrales</taxon>
        <taxon>Leptocylindraceae</taxon>
        <taxon>Leptocylindrus</taxon>
    </lineage>
</organism>
<sequence length="169" mass="19202">MSNFESPIVNRSLNTEFPQMPPPPHPACPLFVTLNSNMLRKLQFPELSDESTSSPPKRLRPRFTLRTSLHTSTNLVMDVENQGGKPQKACPPSPHCAAFDKWGTRPCKKIKRGSFFKLERPNMKVLQTRNKRPLMTRCASELESKFKRRGSEVGPGKTLKPRTARRCSI</sequence>
<name>A0A7S2LHM4_9STRA</name>
<evidence type="ECO:0000313" key="2">
    <source>
        <dbReference type="EMBL" id="CAD9604852.1"/>
    </source>
</evidence>
<accession>A0A7S2LHM4</accession>
<protein>
    <submittedName>
        <fullName evidence="2">Uncharacterized protein</fullName>
    </submittedName>
</protein>
<feature type="compositionally biased region" description="Basic residues" evidence="1">
    <location>
        <begin position="159"/>
        <end position="169"/>
    </location>
</feature>